<keyword evidence="3" id="KW-0472">Membrane</keyword>
<keyword evidence="2" id="KW-0560">Oxidoreductase</keyword>
<dbReference type="GO" id="GO:0000166">
    <property type="term" value="F:nucleotide binding"/>
    <property type="evidence" value="ECO:0007669"/>
    <property type="project" value="InterPro"/>
</dbReference>
<comment type="caution">
    <text evidence="6">The sequence shown here is derived from an EMBL/GenBank/DDBJ whole genome shotgun (WGS) entry which is preliminary data.</text>
</comment>
<dbReference type="NCBIfam" id="TIGR01409">
    <property type="entry name" value="TAT_signal_seq"/>
    <property type="match status" value="1"/>
</dbReference>
<keyword evidence="7" id="KW-1185">Reference proteome</keyword>
<dbReference type="Proteomes" id="UP000223913">
    <property type="component" value="Unassembled WGS sequence"/>
</dbReference>
<protein>
    <submittedName>
        <fullName evidence="6">Glucose-fructose oxidoreductase</fullName>
    </submittedName>
</protein>
<name>A0A2D0NDG7_FLAN2</name>
<dbReference type="RefSeq" id="WP_099150404.1">
    <property type="nucleotide sequence ID" value="NZ_PDUD01000018.1"/>
</dbReference>
<dbReference type="InterPro" id="IPR036291">
    <property type="entry name" value="NAD(P)-bd_dom_sf"/>
</dbReference>
<evidence type="ECO:0000259" key="4">
    <source>
        <dbReference type="Pfam" id="PF01408"/>
    </source>
</evidence>
<gene>
    <name evidence="6" type="ORF">CRP01_12690</name>
</gene>
<dbReference type="PANTHER" id="PTHR22604">
    <property type="entry name" value="OXIDOREDUCTASES"/>
    <property type="match status" value="1"/>
</dbReference>
<dbReference type="InterPro" id="IPR008354">
    <property type="entry name" value="Glc-Fru_OxRdtase_bac"/>
</dbReference>
<dbReference type="EMBL" id="PDUD01000018">
    <property type="protein sequence ID" value="PHN06420.1"/>
    <property type="molecule type" value="Genomic_DNA"/>
</dbReference>
<dbReference type="SUPFAM" id="SSF55347">
    <property type="entry name" value="Glyceraldehyde-3-phosphate dehydrogenase-like, C-terminal domain"/>
    <property type="match status" value="1"/>
</dbReference>
<dbReference type="InterPro" id="IPR006311">
    <property type="entry name" value="TAT_signal"/>
</dbReference>
<dbReference type="Gene3D" id="3.30.360.10">
    <property type="entry name" value="Dihydrodipicolinate Reductase, domain 2"/>
    <property type="match status" value="1"/>
</dbReference>
<feature type="transmembrane region" description="Helical" evidence="3">
    <location>
        <begin position="12"/>
        <end position="29"/>
    </location>
</feature>
<keyword evidence="3" id="KW-1133">Transmembrane helix</keyword>
<dbReference type="InterPro" id="IPR000683">
    <property type="entry name" value="Gfo/Idh/MocA-like_OxRdtase_N"/>
</dbReference>
<dbReference type="PRINTS" id="PR01775">
    <property type="entry name" value="GLFROXRDTASE"/>
</dbReference>
<dbReference type="OrthoDB" id="9795543at2"/>
<sequence>MDSKRTTDRRTFLYTSGMAAGALALSLPVTSACRNTQKKDKLGIALVGLGYYSTDLLAPALQETQHAYLAGIVTGSPDKARKWQEQYQIPEKNVYSYETFDQIKDNPDIDVVYIVLPNSMHKEYTIRGAKAGKHVFCEKPMAVTAADCREMIDACKNNGVKLAIGYRMQHEPHTQQLMRFAEENTFGPIRMITAGAGWRWDNPGDHWKNKKSYGGGAMMDMGVYSLQAARYAMGEEPVAVAAQQYTRRPDVFSEVDEFTSFQLQFPGGALANLHTSLGVGMNYLQVNADNGWYRVDPFSAYNGISGESSNGPIAFEAGNQQARQMDDDCLAIINGQDLMVPGEEGLRDIRIVEAIRQSVAEGGRWIDLQG</sequence>
<dbReference type="InterPro" id="IPR055170">
    <property type="entry name" value="GFO_IDH_MocA-like_dom"/>
</dbReference>
<dbReference type="PANTHER" id="PTHR22604:SF105">
    <property type="entry name" value="TRANS-1,2-DIHYDROBENZENE-1,2-DIOL DEHYDROGENASE"/>
    <property type="match status" value="1"/>
</dbReference>
<dbReference type="SUPFAM" id="SSF51735">
    <property type="entry name" value="NAD(P)-binding Rossmann-fold domains"/>
    <property type="match status" value="1"/>
</dbReference>
<feature type="domain" description="Gfo/Idh/MocA-like oxidoreductase N-terminal" evidence="4">
    <location>
        <begin position="43"/>
        <end position="166"/>
    </location>
</feature>
<organism evidence="6 7">
    <name type="scientific">Flavilitoribacter nigricans (strain ATCC 23147 / DSM 23189 / NBRC 102662 / NCIMB 1420 / SS-2)</name>
    <name type="common">Lewinella nigricans</name>
    <dbReference type="NCBI Taxonomy" id="1122177"/>
    <lineage>
        <taxon>Bacteria</taxon>
        <taxon>Pseudomonadati</taxon>
        <taxon>Bacteroidota</taxon>
        <taxon>Saprospiria</taxon>
        <taxon>Saprospirales</taxon>
        <taxon>Lewinellaceae</taxon>
        <taxon>Flavilitoribacter</taxon>
    </lineage>
</organism>
<evidence type="ECO:0000259" key="5">
    <source>
        <dbReference type="Pfam" id="PF22725"/>
    </source>
</evidence>
<dbReference type="PROSITE" id="PS51318">
    <property type="entry name" value="TAT"/>
    <property type="match status" value="1"/>
</dbReference>
<accession>A0A2D0NDG7</accession>
<comment type="similarity">
    <text evidence="1">Belongs to the Gfo/Idh/MocA family.</text>
</comment>
<dbReference type="AlphaFoldDB" id="A0A2D0NDG7"/>
<dbReference type="GO" id="GO:0016491">
    <property type="term" value="F:oxidoreductase activity"/>
    <property type="evidence" value="ECO:0007669"/>
    <property type="project" value="UniProtKB-KW"/>
</dbReference>
<dbReference type="Pfam" id="PF22725">
    <property type="entry name" value="GFO_IDH_MocA_C3"/>
    <property type="match status" value="1"/>
</dbReference>
<feature type="domain" description="GFO/IDH/MocA-like oxidoreductase" evidence="5">
    <location>
        <begin position="175"/>
        <end position="286"/>
    </location>
</feature>
<dbReference type="InterPro" id="IPR019546">
    <property type="entry name" value="TAT_signal_bac_arc"/>
</dbReference>
<keyword evidence="3" id="KW-0812">Transmembrane</keyword>
<evidence type="ECO:0000256" key="3">
    <source>
        <dbReference type="SAM" id="Phobius"/>
    </source>
</evidence>
<dbReference type="PROSITE" id="PS51257">
    <property type="entry name" value="PROKAR_LIPOPROTEIN"/>
    <property type="match status" value="1"/>
</dbReference>
<evidence type="ECO:0000256" key="2">
    <source>
        <dbReference type="ARBA" id="ARBA00023002"/>
    </source>
</evidence>
<evidence type="ECO:0000313" key="7">
    <source>
        <dbReference type="Proteomes" id="UP000223913"/>
    </source>
</evidence>
<reference evidence="6 7" key="1">
    <citation type="submission" date="2017-10" db="EMBL/GenBank/DDBJ databases">
        <title>The draft genome sequence of Lewinella nigricans NBRC 102662.</title>
        <authorList>
            <person name="Wang K."/>
        </authorList>
    </citation>
    <scope>NUCLEOTIDE SEQUENCE [LARGE SCALE GENOMIC DNA]</scope>
    <source>
        <strain evidence="6 7">NBRC 102662</strain>
    </source>
</reference>
<evidence type="ECO:0000313" key="6">
    <source>
        <dbReference type="EMBL" id="PHN06420.1"/>
    </source>
</evidence>
<dbReference type="Pfam" id="PF01408">
    <property type="entry name" value="GFO_IDH_MocA"/>
    <property type="match status" value="1"/>
</dbReference>
<dbReference type="Gene3D" id="3.40.50.720">
    <property type="entry name" value="NAD(P)-binding Rossmann-like Domain"/>
    <property type="match status" value="1"/>
</dbReference>
<dbReference type="InterPro" id="IPR050984">
    <property type="entry name" value="Gfo/Idh/MocA_domain"/>
</dbReference>
<evidence type="ECO:0000256" key="1">
    <source>
        <dbReference type="ARBA" id="ARBA00010928"/>
    </source>
</evidence>
<proteinExistence type="inferred from homology"/>